<feature type="non-terminal residue" evidence="8">
    <location>
        <position position="1"/>
    </location>
</feature>
<feature type="domain" description="CCHC-type" evidence="7">
    <location>
        <begin position="341"/>
        <end position="355"/>
    </location>
</feature>
<keyword evidence="5" id="KW-0862">Zinc</keyword>
<reference evidence="8" key="1">
    <citation type="submission" date="2019-05" db="EMBL/GenBank/DDBJ databases">
        <authorList>
            <person name="Piombo E."/>
        </authorList>
    </citation>
    <scope>NUCLEOTIDE SEQUENCE</scope>
    <source>
        <strain evidence="8">C2S</strain>
    </source>
</reference>
<dbReference type="InterPro" id="IPR041679">
    <property type="entry name" value="DNA2/NAM7-like_C"/>
</dbReference>
<feature type="compositionally biased region" description="Basic and acidic residues" evidence="6">
    <location>
        <begin position="418"/>
        <end position="435"/>
    </location>
</feature>
<dbReference type="GO" id="GO:0008270">
    <property type="term" value="F:zinc ion binding"/>
    <property type="evidence" value="ECO:0007669"/>
    <property type="project" value="UniProtKB-KW"/>
</dbReference>
<dbReference type="InterPro" id="IPR036875">
    <property type="entry name" value="Znf_CCHC_sf"/>
</dbReference>
<dbReference type="GO" id="GO:0043139">
    <property type="term" value="F:5'-3' DNA helicase activity"/>
    <property type="evidence" value="ECO:0007669"/>
    <property type="project" value="TreeGrafter"/>
</dbReference>
<evidence type="ECO:0000256" key="5">
    <source>
        <dbReference type="PROSITE-ProRule" id="PRU00047"/>
    </source>
</evidence>
<feature type="compositionally biased region" description="Acidic residues" evidence="6">
    <location>
        <begin position="457"/>
        <end position="475"/>
    </location>
</feature>
<accession>A0A9Q9RPQ7</accession>
<evidence type="ECO:0000313" key="9">
    <source>
        <dbReference type="Proteomes" id="UP000760494"/>
    </source>
</evidence>
<feature type="compositionally biased region" description="Basic residues" evidence="6">
    <location>
        <begin position="436"/>
        <end position="449"/>
    </location>
</feature>
<dbReference type="Gene3D" id="3.40.50.300">
    <property type="entry name" value="P-loop containing nucleotide triphosphate hydrolases"/>
    <property type="match status" value="1"/>
</dbReference>
<comment type="caution">
    <text evidence="8">The sequence shown here is derived from an EMBL/GenBank/DDBJ whole genome shotgun (WGS) entry which is preliminary data.</text>
</comment>
<dbReference type="Gene3D" id="4.10.60.10">
    <property type="entry name" value="Zinc finger, CCHC-type"/>
    <property type="match status" value="1"/>
</dbReference>
<dbReference type="EMBL" id="CABFJX010000334">
    <property type="protein sequence ID" value="VTT71752.1"/>
    <property type="molecule type" value="Genomic_DNA"/>
</dbReference>
<dbReference type="GO" id="GO:0005524">
    <property type="term" value="F:ATP binding"/>
    <property type="evidence" value="ECO:0007669"/>
    <property type="project" value="UniProtKB-KW"/>
</dbReference>
<keyword evidence="2" id="KW-0378">Hydrolase</keyword>
<evidence type="ECO:0000256" key="6">
    <source>
        <dbReference type="SAM" id="MobiDB-lite"/>
    </source>
</evidence>
<evidence type="ECO:0000256" key="4">
    <source>
        <dbReference type="ARBA" id="ARBA00022840"/>
    </source>
</evidence>
<dbReference type="SUPFAM" id="SSF57756">
    <property type="entry name" value="Retrovirus zinc finger-like domains"/>
    <property type="match status" value="1"/>
</dbReference>
<dbReference type="PROSITE" id="PS50158">
    <property type="entry name" value="ZF_CCHC"/>
    <property type="match status" value="1"/>
</dbReference>
<protein>
    <recommendedName>
        <fullName evidence="7">CCHC-type domain-containing protein</fullName>
    </recommendedName>
</protein>
<dbReference type="GO" id="GO:0016787">
    <property type="term" value="F:hydrolase activity"/>
    <property type="evidence" value="ECO:0007669"/>
    <property type="project" value="UniProtKB-KW"/>
</dbReference>
<evidence type="ECO:0000313" key="8">
    <source>
        <dbReference type="EMBL" id="VTT71752.1"/>
    </source>
</evidence>
<keyword evidence="5" id="KW-0863">Zinc-finger</keyword>
<gene>
    <name evidence="8" type="ORF">C2S_1445</name>
</gene>
<sequence length="475" mass="53754">QATDLLAEIEGIKGFSVLALDWVAEDEVPTLSIEYDEPLGNDTDSLTARVAWNVGQNKLVGDAVRRSAAKFPLKVILHQSQSLLARLLLIMRNWPDTLSAWREKKQDPDAYAINLVKHKEVFRKLMEHAISLIVVDEAAQLAENFCSETVCGTSYYNEGYANFVIQLIIQFYRQPNPIHKNKYQYLLNEVTAAELPKSLVDLVVQLYRDAALVEARDLSRRASVLILTPYKEQKRLYDLLLRQLTEAEVPKDLVEVRTVDDSPSHEADVVILDLARTVKKGFVNEAPRMNVATTRARLGQFVIGPGKKTPLEWPLNHLVAFLEERSAVINLKDRCRWYFMCNNCCQPGHIATECKFKPKCVRCDGASHVTRNCPRVEEDAISTSASEPITADDGIQRDVLNHPRVNFSDSKRSKKNSTTREEAFAKPDKHKDAMRKAFRNAMRGIRKVKKDQGVQDVETDEHDQVGDDGADDGVW</sequence>
<dbReference type="InterPro" id="IPR050534">
    <property type="entry name" value="Coronavir_polyprotein_1ab"/>
</dbReference>
<dbReference type="InterPro" id="IPR001878">
    <property type="entry name" value="Znf_CCHC"/>
</dbReference>
<dbReference type="PANTHER" id="PTHR43788:SF16">
    <property type="entry name" value="HELICASE WITH ZINC FINGER 2"/>
    <property type="match status" value="1"/>
</dbReference>
<keyword evidence="3" id="KW-0347">Helicase</keyword>
<dbReference type="GO" id="GO:0003676">
    <property type="term" value="F:nucleic acid binding"/>
    <property type="evidence" value="ECO:0007669"/>
    <property type="project" value="InterPro"/>
</dbReference>
<evidence type="ECO:0000256" key="2">
    <source>
        <dbReference type="ARBA" id="ARBA00022801"/>
    </source>
</evidence>
<keyword evidence="5" id="KW-0479">Metal-binding</keyword>
<dbReference type="SMART" id="SM00343">
    <property type="entry name" value="ZnF_C2HC"/>
    <property type="match status" value="2"/>
</dbReference>
<keyword evidence="4" id="KW-0067">ATP-binding</keyword>
<name>A0A9Q9RPQ7_FUSFU</name>
<dbReference type="Proteomes" id="UP000760494">
    <property type="component" value="Unassembled WGS sequence"/>
</dbReference>
<dbReference type="PANTHER" id="PTHR43788">
    <property type="entry name" value="DNA2/NAM7 HELICASE FAMILY MEMBER"/>
    <property type="match status" value="1"/>
</dbReference>
<evidence type="ECO:0000256" key="1">
    <source>
        <dbReference type="ARBA" id="ARBA00022741"/>
    </source>
</evidence>
<dbReference type="AlphaFoldDB" id="A0A9Q9RPQ7"/>
<dbReference type="InterPro" id="IPR027417">
    <property type="entry name" value="P-loop_NTPase"/>
</dbReference>
<evidence type="ECO:0000259" key="7">
    <source>
        <dbReference type="PROSITE" id="PS50158"/>
    </source>
</evidence>
<feature type="region of interest" description="Disordered" evidence="6">
    <location>
        <begin position="379"/>
        <end position="475"/>
    </location>
</feature>
<evidence type="ECO:0000256" key="3">
    <source>
        <dbReference type="ARBA" id="ARBA00022806"/>
    </source>
</evidence>
<proteinExistence type="predicted"/>
<dbReference type="SUPFAM" id="SSF52540">
    <property type="entry name" value="P-loop containing nucleoside triphosphate hydrolases"/>
    <property type="match status" value="1"/>
</dbReference>
<dbReference type="Pfam" id="PF13087">
    <property type="entry name" value="AAA_12"/>
    <property type="match status" value="1"/>
</dbReference>
<keyword evidence="1" id="KW-0547">Nucleotide-binding</keyword>
<organism evidence="8 9">
    <name type="scientific">Fusarium fujikuroi</name>
    <name type="common">Bakanae and foot rot disease fungus</name>
    <name type="synonym">Gibberella fujikuroi</name>
    <dbReference type="NCBI Taxonomy" id="5127"/>
    <lineage>
        <taxon>Eukaryota</taxon>
        <taxon>Fungi</taxon>
        <taxon>Dikarya</taxon>
        <taxon>Ascomycota</taxon>
        <taxon>Pezizomycotina</taxon>
        <taxon>Sordariomycetes</taxon>
        <taxon>Hypocreomycetidae</taxon>
        <taxon>Hypocreales</taxon>
        <taxon>Nectriaceae</taxon>
        <taxon>Fusarium</taxon>
        <taxon>Fusarium fujikuroi species complex</taxon>
    </lineage>
</organism>